<dbReference type="SMART" id="SM00577">
    <property type="entry name" value="CPDc"/>
    <property type="match status" value="1"/>
</dbReference>
<dbReference type="VEuPathDB" id="PiroplasmaDB:BBOV_II003180"/>
<dbReference type="InParanoid" id="A7ATL2"/>
<gene>
    <name evidence="4" type="ORF">BBOV_II003180</name>
</gene>
<dbReference type="InterPro" id="IPR050365">
    <property type="entry name" value="TIM50"/>
</dbReference>
<comment type="subcellular location">
    <subcellularLocation>
        <location evidence="1">Mitochondrion inner membrane</location>
        <topology evidence="1">Single-pass membrane protein</topology>
    </subcellularLocation>
</comment>
<keyword evidence="1" id="KW-0496">Mitochondrion</keyword>
<comment type="caution">
    <text evidence="4">The sequence shown here is derived from an EMBL/GenBank/DDBJ whole genome shotgun (WGS) entry which is preliminary data.</text>
</comment>
<dbReference type="InterPro" id="IPR036412">
    <property type="entry name" value="HAD-like_sf"/>
</dbReference>
<comment type="function">
    <text evidence="1">Essential component of the TIM23 complex, a complex that mediates the translocation of transit peptide-containing proteins across the mitochondrial inner membrane.</text>
</comment>
<feature type="domain" description="FCP1 homology" evidence="3">
    <location>
        <begin position="52"/>
        <end position="211"/>
    </location>
</feature>
<organism evidence="4 5">
    <name type="scientific">Babesia bovis</name>
    <dbReference type="NCBI Taxonomy" id="5865"/>
    <lineage>
        <taxon>Eukaryota</taxon>
        <taxon>Sar</taxon>
        <taxon>Alveolata</taxon>
        <taxon>Apicomplexa</taxon>
        <taxon>Aconoidasida</taxon>
        <taxon>Piroplasmida</taxon>
        <taxon>Babesiidae</taxon>
        <taxon>Babesia</taxon>
    </lineage>
</organism>
<dbReference type="GO" id="GO:0005744">
    <property type="term" value="C:TIM23 mitochondrial import inner membrane translocase complex"/>
    <property type="evidence" value="ECO:0007669"/>
    <property type="project" value="UniProtKB-UniRule"/>
</dbReference>
<keyword evidence="1" id="KW-0811">Translocation</keyword>
<dbReference type="OMA" id="CKINSDL"/>
<dbReference type="Gene3D" id="3.40.50.1000">
    <property type="entry name" value="HAD superfamily/HAD-like"/>
    <property type="match status" value="1"/>
</dbReference>
<feature type="region of interest" description="Disordered" evidence="2">
    <location>
        <begin position="237"/>
        <end position="256"/>
    </location>
</feature>
<keyword evidence="1" id="KW-0809">Transit peptide</keyword>
<comment type="similarity">
    <text evidence="1">Belongs to the TIM50 family.</text>
</comment>
<proteinExistence type="inferred from homology"/>
<dbReference type="Proteomes" id="UP000002173">
    <property type="component" value="Unassembled WGS sequence"/>
</dbReference>
<dbReference type="InterPro" id="IPR023214">
    <property type="entry name" value="HAD_sf"/>
</dbReference>
<comment type="subunit">
    <text evidence="1">Component of the TIM23 complex.</text>
</comment>
<reference evidence="5" key="3">
    <citation type="journal article" date="2021" name="Int. J. Parasitol.">
        <title>Comparative analysis of gene expression between Babesia bovis blood stages and kinetes allowed by improved genome annotation.</title>
        <authorList>
            <person name="Ueti M.W."/>
            <person name="Johnson W.C."/>
            <person name="Kappmeyer L.S."/>
            <person name="Herndon D.R."/>
            <person name="Mousel M.R."/>
            <person name="Reif K.E."/>
            <person name="Taus N.S."/>
            <person name="Ifeonu O.O."/>
            <person name="Silva J.C."/>
            <person name="Suarez C.E."/>
            <person name="Brayton K.A."/>
        </authorList>
    </citation>
    <scope>NUCLEOTIDE SEQUENCE [LARGE SCALE GENOMIC DNA]</scope>
</reference>
<dbReference type="KEGG" id="bbo:BBOV_II003180"/>
<accession>A7ATL2</accession>
<evidence type="ECO:0000256" key="1">
    <source>
        <dbReference type="RuleBase" id="RU365079"/>
    </source>
</evidence>
<dbReference type="CDD" id="cd07521">
    <property type="entry name" value="HAD_FCP1-like"/>
    <property type="match status" value="1"/>
</dbReference>
<evidence type="ECO:0000313" key="4">
    <source>
        <dbReference type="EMBL" id="EDO06273.1"/>
    </source>
</evidence>
<keyword evidence="1" id="KW-1133">Transmembrane helix</keyword>
<protein>
    <recommendedName>
        <fullName evidence="1">Mitochondrial import inner membrane translocase subunit TIM50</fullName>
    </recommendedName>
</protein>
<dbReference type="PROSITE" id="PS50969">
    <property type="entry name" value="FCP1"/>
    <property type="match status" value="1"/>
</dbReference>
<dbReference type="STRING" id="5865.A7ATL2"/>
<dbReference type="AlphaFoldDB" id="A7ATL2"/>
<evidence type="ECO:0000313" key="5">
    <source>
        <dbReference type="Proteomes" id="UP000002173"/>
    </source>
</evidence>
<keyword evidence="1" id="KW-0813">Transport</keyword>
<evidence type="ECO:0000259" key="3">
    <source>
        <dbReference type="PROSITE" id="PS50969"/>
    </source>
</evidence>
<dbReference type="PANTHER" id="PTHR12210">
    <property type="entry name" value="DULLARD PROTEIN PHOSPHATASE"/>
    <property type="match status" value="1"/>
</dbReference>
<keyword evidence="1" id="KW-0653">Protein transport</keyword>
<dbReference type="EMBL" id="AAXT01000003">
    <property type="protein sequence ID" value="EDO06273.1"/>
    <property type="molecule type" value="Genomic_DNA"/>
</dbReference>
<dbReference type="Pfam" id="PF03031">
    <property type="entry name" value="NIF"/>
    <property type="match status" value="1"/>
</dbReference>
<name>A7ATL2_BABBO</name>
<dbReference type="FunCoup" id="A7ATL2">
    <property type="interactions" value="16"/>
</dbReference>
<dbReference type="RefSeq" id="XP_001609841.1">
    <property type="nucleotide sequence ID" value="XM_001609791.1"/>
</dbReference>
<dbReference type="GO" id="GO:0015031">
    <property type="term" value="P:protein transport"/>
    <property type="evidence" value="ECO:0007669"/>
    <property type="project" value="UniProtKB-KW"/>
</dbReference>
<feature type="transmembrane region" description="Helical" evidence="1">
    <location>
        <begin position="6"/>
        <end position="31"/>
    </location>
</feature>
<dbReference type="InterPro" id="IPR004274">
    <property type="entry name" value="FCP1_dom"/>
</dbReference>
<evidence type="ECO:0000256" key="2">
    <source>
        <dbReference type="SAM" id="MobiDB-lite"/>
    </source>
</evidence>
<keyword evidence="1" id="KW-0472">Membrane</keyword>
<dbReference type="eggNOG" id="KOG1605">
    <property type="taxonomic scope" value="Eukaryota"/>
</dbReference>
<sequence>MSVLDHFYSALGIILESSYYIIGAGTLYIIIKVIEFKVLGSTLASEDLFAKRVKPDYCLVLDLDDTILHSVSTRGNNETSSVALTVGNRTLNFVVYKRPHLDTFLMEMRKYYEIVLYSTSRRRYVDACLSDACVNHLIDRKLYRSDCFLDANGTYIKDLSKVSSDMSKVVLLNNPLMEGFPDLPNVVPIDSWFGGLSDTALLDVMPFLKALTQLDDVRYILGLRCSDNRGYSGQLPVCSPDSGEASDDSPRAGMLPEISDDMDNWDVIGARLTTRVKEIFTNMGFNTDNPVTPVSSNQI</sequence>
<keyword evidence="5" id="KW-1185">Reference proteome</keyword>
<dbReference type="GeneID" id="5478070"/>
<reference evidence="5" key="2">
    <citation type="journal article" date="2020" name="Data Brief">
        <title>Transcriptome dataset of Babesia bovis life stages within vertebrate and invertebrate hosts.</title>
        <authorList>
            <person name="Ueti M.W."/>
            <person name="Johnson W.C."/>
            <person name="Kappmeyer L.S."/>
            <person name="Herndon D.R."/>
            <person name="Mousel M.R."/>
            <person name="Reif K.E."/>
            <person name="Taus N.S."/>
            <person name="Ifeonu O.O."/>
            <person name="Silva J.C."/>
            <person name="Suarez C.E."/>
            <person name="Brayton K.A."/>
        </authorList>
    </citation>
    <scope>NUCLEOTIDE SEQUENCE [LARGE SCALE GENOMIC DNA]</scope>
</reference>
<dbReference type="SUPFAM" id="SSF56784">
    <property type="entry name" value="HAD-like"/>
    <property type="match status" value="1"/>
</dbReference>
<keyword evidence="1" id="KW-0812">Transmembrane</keyword>
<reference evidence="4 5" key="1">
    <citation type="journal article" date="2007" name="PLoS Pathog.">
        <title>Genome sequence of Babesia bovis and comparative analysis of apicomplexan hemoprotozoa.</title>
        <authorList>
            <person name="Brayton K.A."/>
            <person name="Lau A.O.T."/>
            <person name="Herndon D.R."/>
            <person name="Hannick L."/>
            <person name="Kappmeyer L.S."/>
            <person name="Berens S.J."/>
            <person name="Bidwell S.L."/>
            <person name="Brown W.C."/>
            <person name="Crabtree J."/>
            <person name="Fadrosh D."/>
            <person name="Feldblum T."/>
            <person name="Forberger H.A."/>
            <person name="Haas B.J."/>
            <person name="Howell J.M."/>
            <person name="Khouri H."/>
            <person name="Koo H."/>
            <person name="Mann D.J."/>
            <person name="Norimine J."/>
            <person name="Paulsen I.T."/>
            <person name="Radune D."/>
            <person name="Ren Q."/>
            <person name="Smith R.K. Jr."/>
            <person name="Suarez C.E."/>
            <person name="White O."/>
            <person name="Wortman J.R."/>
            <person name="Knowles D.P. Jr."/>
            <person name="McElwain T.F."/>
            <person name="Nene V.M."/>
        </authorList>
    </citation>
    <scope>NUCLEOTIDE SEQUENCE [LARGE SCALE GENOMIC DNA]</scope>
    <source>
        <strain evidence="4">T2Bo</strain>
    </source>
</reference>